<dbReference type="RefSeq" id="WP_074610270.1">
    <property type="nucleotide sequence ID" value="NZ_FNGY01000007.1"/>
</dbReference>
<evidence type="ECO:0000313" key="2">
    <source>
        <dbReference type="EMBL" id="SDN34468.1"/>
    </source>
</evidence>
<keyword evidence="3" id="KW-1185">Reference proteome</keyword>
<protein>
    <submittedName>
        <fullName evidence="2">Fimbrial assembly protein (PilN)</fullName>
    </submittedName>
</protein>
<dbReference type="OrthoDB" id="783374at2"/>
<reference evidence="3" key="1">
    <citation type="submission" date="2016-10" db="EMBL/GenBank/DDBJ databases">
        <authorList>
            <person name="Varghese N."/>
            <person name="Submissions S."/>
        </authorList>
    </citation>
    <scope>NUCLEOTIDE SEQUENCE [LARGE SCALE GENOMIC DNA]</scope>
    <source>
        <strain evidence="3">DSM 19110</strain>
    </source>
</reference>
<gene>
    <name evidence="2" type="ORF">SAMN05421820_107138</name>
</gene>
<evidence type="ECO:0000313" key="3">
    <source>
        <dbReference type="Proteomes" id="UP000183200"/>
    </source>
</evidence>
<dbReference type="AlphaFoldDB" id="A0A1H0ALM0"/>
<organism evidence="2 3">
    <name type="scientific">Pedobacter steynii</name>
    <dbReference type="NCBI Taxonomy" id="430522"/>
    <lineage>
        <taxon>Bacteria</taxon>
        <taxon>Pseudomonadati</taxon>
        <taxon>Bacteroidota</taxon>
        <taxon>Sphingobacteriia</taxon>
        <taxon>Sphingobacteriales</taxon>
        <taxon>Sphingobacteriaceae</taxon>
        <taxon>Pedobacter</taxon>
    </lineage>
</organism>
<feature type="transmembrane region" description="Helical" evidence="1">
    <location>
        <begin position="239"/>
        <end position="258"/>
    </location>
</feature>
<proteinExistence type="predicted"/>
<keyword evidence="1" id="KW-1133">Transmembrane helix</keyword>
<dbReference type="InterPro" id="IPR007813">
    <property type="entry name" value="PilN"/>
</dbReference>
<dbReference type="Pfam" id="PF05137">
    <property type="entry name" value="PilN"/>
    <property type="match status" value="1"/>
</dbReference>
<keyword evidence="1" id="KW-0472">Membrane</keyword>
<evidence type="ECO:0000256" key="1">
    <source>
        <dbReference type="SAM" id="Phobius"/>
    </source>
</evidence>
<sequence>MGSFLSNAAEIHFKSDGTCSMRLVELSLSKKLIQIESKKEYSGSLEEVLKNDFSGPLALTITGKGLLVKKTARLEQVTEQGLQHLFPQMKLSEFYVQHFPTGTCSFIAVIRKEIVNAMISAFKLKSVDIVLLSLGPFVVDQVVPQINSYGAQLKFDGHHITFDGDKNWQEYSFSAGEHAAFPLKIDIESIPEKYLLAYASAFQFTLHEQLNLIEVLSAEIKQNLVDYAAKLKFKKHGMLILLFFFVLLMLNFLVFNYYNSDNQELMSKAGQKSYVFENRQKMEEDVKVKEGMVQKLGWNKGYSYAYLCDQLGQTLPKEIKLEEMQINSLYGTGSGLLKAPQLDNGSMRIKGQTSSVYAVNDWIYTLKEKQWVKEVKLEKYMADDQKGAQVFTLFLSY</sequence>
<keyword evidence="1" id="KW-0812">Transmembrane</keyword>
<accession>A0A1H0ALM0</accession>
<dbReference type="EMBL" id="FNGY01000007">
    <property type="protein sequence ID" value="SDN34468.1"/>
    <property type="molecule type" value="Genomic_DNA"/>
</dbReference>
<dbReference type="Proteomes" id="UP000183200">
    <property type="component" value="Unassembled WGS sequence"/>
</dbReference>
<name>A0A1H0ALM0_9SPHI</name>